<keyword evidence="3" id="KW-1185">Reference proteome</keyword>
<dbReference type="InterPro" id="IPR029057">
    <property type="entry name" value="PRTase-like"/>
</dbReference>
<dbReference type="InterPro" id="IPR000836">
    <property type="entry name" value="PRTase_dom"/>
</dbReference>
<dbReference type="GO" id="GO:0016757">
    <property type="term" value="F:glycosyltransferase activity"/>
    <property type="evidence" value="ECO:0007669"/>
    <property type="project" value="UniProtKB-KW"/>
</dbReference>
<dbReference type="CDD" id="cd06223">
    <property type="entry name" value="PRTases_typeI"/>
    <property type="match status" value="1"/>
</dbReference>
<organism evidence="2 3">
    <name type="scientific">Tropicibacter oceani</name>
    <dbReference type="NCBI Taxonomy" id="3058420"/>
    <lineage>
        <taxon>Bacteria</taxon>
        <taxon>Pseudomonadati</taxon>
        <taxon>Pseudomonadota</taxon>
        <taxon>Alphaproteobacteria</taxon>
        <taxon>Rhodobacterales</taxon>
        <taxon>Roseobacteraceae</taxon>
        <taxon>Tropicibacter</taxon>
    </lineage>
</organism>
<dbReference type="Gene3D" id="3.30.1310.20">
    <property type="entry name" value="PRTase-like"/>
    <property type="match status" value="1"/>
</dbReference>
<evidence type="ECO:0000259" key="1">
    <source>
        <dbReference type="Pfam" id="PF00156"/>
    </source>
</evidence>
<reference evidence="2 3" key="1">
    <citation type="submission" date="2023-05" db="EMBL/GenBank/DDBJ databases">
        <title>YMD87, complete Genome.</title>
        <authorList>
            <person name="Zhang J."/>
            <person name="Xu X."/>
        </authorList>
    </citation>
    <scope>NUCLEOTIDE SEQUENCE [LARGE SCALE GENOMIC DNA]</scope>
    <source>
        <strain evidence="2 3">YMD87</strain>
        <plasmid evidence="2 3">unnamed2</plasmid>
    </source>
</reference>
<feature type="domain" description="Phosphoribosyltransferase" evidence="1">
    <location>
        <begin position="24"/>
        <end position="186"/>
    </location>
</feature>
<dbReference type="Proteomes" id="UP001241605">
    <property type="component" value="Plasmid unnamed2"/>
</dbReference>
<sequence length="208" mass="21584">MPFADRKAAGQALEAALPALDPMQTVVIALPRGGVPVAAPICAARGLPLDLVLVRKIGLPDQPELAVGAIVEGDPPMFEINAGVALMAGLSAPQVEKMGRALLPEIRRRRAAWLGDGARPDLKGPDLKGKVLVVVDDGAATGATLGASLAALRAQGPARIIVALPIAPADTLRRLRALSDEVICLEVPQPFHAVGQGYRDFGQVSTPR</sequence>
<keyword evidence="2" id="KW-0328">Glycosyltransferase</keyword>
<keyword evidence="2" id="KW-0614">Plasmid</keyword>
<evidence type="ECO:0000313" key="3">
    <source>
        <dbReference type="Proteomes" id="UP001241605"/>
    </source>
</evidence>
<dbReference type="RefSeq" id="WP_282302637.1">
    <property type="nucleotide sequence ID" value="NZ_CP124618.1"/>
</dbReference>
<proteinExistence type="predicted"/>
<protein>
    <submittedName>
        <fullName evidence="2">Phosphoribosyltransferase family protein</fullName>
    </submittedName>
</protein>
<gene>
    <name evidence="2" type="ORF">QF118_19390</name>
</gene>
<keyword evidence="2" id="KW-0808">Transferase</keyword>
<dbReference type="EMBL" id="CP124618">
    <property type="protein sequence ID" value="WGW06014.1"/>
    <property type="molecule type" value="Genomic_DNA"/>
</dbReference>
<name>A0ABY8QN08_9RHOB</name>
<evidence type="ECO:0000313" key="2">
    <source>
        <dbReference type="EMBL" id="WGW06014.1"/>
    </source>
</evidence>
<dbReference type="SUPFAM" id="SSF53271">
    <property type="entry name" value="PRTase-like"/>
    <property type="match status" value="1"/>
</dbReference>
<dbReference type="Gene3D" id="3.40.50.2020">
    <property type="match status" value="1"/>
</dbReference>
<dbReference type="Pfam" id="PF00156">
    <property type="entry name" value="Pribosyltran"/>
    <property type="match status" value="1"/>
</dbReference>
<geneLocation type="plasmid" evidence="2 3">
    <name>unnamed2</name>
</geneLocation>
<accession>A0ABY8QN08</accession>